<evidence type="ECO:0000313" key="4">
    <source>
        <dbReference type="Proteomes" id="UP000254777"/>
    </source>
</evidence>
<dbReference type="InterPro" id="IPR008863">
    <property type="entry name" value="Toxic_anion-R_TelA"/>
</dbReference>
<dbReference type="Proteomes" id="UP000254777">
    <property type="component" value="Unassembled WGS sequence"/>
</dbReference>
<comment type="similarity">
    <text evidence="1 2">Belongs to the TelA family.</text>
</comment>
<dbReference type="RefSeq" id="WP_004819599.1">
    <property type="nucleotide sequence ID" value="NZ_UGTH01000001.1"/>
</dbReference>
<evidence type="ECO:0000256" key="2">
    <source>
        <dbReference type="PIRNR" id="PIRNR026508"/>
    </source>
</evidence>
<sequence>MDFELTLEPNEPKKEQETQVIVENTEEVDIKLTEEERKKVEEFAKKIDITNSNQVLSYGSGAQNKIASFSEKTLESVYTKDLEEVGTLLSNVVNQLKSFEIDEEDKGFFKIFKKGANKVTAFKTKFTDVEHNVNDVKKALEGHQITLMRDIANLDEMYKLNADYYKELSMYIIAGKKKLEEAKNVELKALESKANTSNSPVDAQLVRDHINMINRFEKKLHDLELTKMVSLQMAPQIRMIQSSNTVMLEKLQSTIVNTIPLWKNQMVLALSAGHSLDAARAQKEVTDYTNQLLRKNAENIKMATVETQRATERGIVDIDTIKYTNEKLIEALNDVKAIQAEGRQRRAEAEKALAEIEGNLKKTLMEGSKIN</sequence>
<gene>
    <name evidence="3" type="ORF">NCTC11088_01392</name>
</gene>
<organism evidence="3 4">
    <name type="scientific">Peptoniphilus indolicus</name>
    <dbReference type="NCBI Taxonomy" id="33030"/>
    <lineage>
        <taxon>Bacteria</taxon>
        <taxon>Bacillati</taxon>
        <taxon>Bacillota</taxon>
        <taxon>Tissierellia</taxon>
        <taxon>Tissierellales</taxon>
        <taxon>Peptoniphilaceae</taxon>
        <taxon>Peptoniphilus</taxon>
    </lineage>
</organism>
<protein>
    <submittedName>
        <fullName evidence="3">TelA-like protein SA1238</fullName>
    </submittedName>
</protein>
<evidence type="ECO:0000256" key="1">
    <source>
        <dbReference type="ARBA" id="ARBA00005541"/>
    </source>
</evidence>
<dbReference type="PIRSF" id="PIRSF026508">
    <property type="entry name" value="TelA"/>
    <property type="match status" value="1"/>
</dbReference>
<dbReference type="Pfam" id="PF05816">
    <property type="entry name" value="TelA"/>
    <property type="match status" value="1"/>
</dbReference>
<dbReference type="AlphaFoldDB" id="A0A379DCB8"/>
<name>A0A379DCB8_9FIRM</name>
<accession>A0A379DCB8</accession>
<dbReference type="PANTHER" id="PTHR38432">
    <property type="entry name" value="TELA-LIKE PROTEIN SAOUHSC_01408"/>
    <property type="match status" value="1"/>
</dbReference>
<dbReference type="PANTHER" id="PTHR38432:SF1">
    <property type="entry name" value="TELA-LIKE PROTEIN SAOUHSC_01408"/>
    <property type="match status" value="1"/>
</dbReference>
<dbReference type="EMBL" id="UGTH01000001">
    <property type="protein sequence ID" value="SUB75594.1"/>
    <property type="molecule type" value="Genomic_DNA"/>
</dbReference>
<proteinExistence type="inferred from homology"/>
<evidence type="ECO:0000313" key="3">
    <source>
        <dbReference type="EMBL" id="SUB75594.1"/>
    </source>
</evidence>
<reference evidence="3 4" key="1">
    <citation type="submission" date="2018-06" db="EMBL/GenBank/DDBJ databases">
        <authorList>
            <consortium name="Pathogen Informatics"/>
            <person name="Doyle S."/>
        </authorList>
    </citation>
    <scope>NUCLEOTIDE SEQUENCE [LARGE SCALE GENOMIC DNA]</scope>
    <source>
        <strain evidence="3 4">NCTC11088</strain>
    </source>
</reference>